<accession>A0ABT0TTI7</accession>
<comment type="similarity">
    <text evidence="1">Belongs to the CutA family.</text>
</comment>
<dbReference type="PANTHER" id="PTHR23419:SF8">
    <property type="entry name" value="FI09726P"/>
    <property type="match status" value="1"/>
</dbReference>
<reference evidence="2" key="1">
    <citation type="submission" date="2022-06" db="EMBL/GenBank/DDBJ databases">
        <title>Helicobacter colisuis sp. nov.</title>
        <authorList>
            <person name="Papic B."/>
            <person name="Gruntar I."/>
        </authorList>
    </citation>
    <scope>NUCLEOTIDE SEQUENCE</scope>
    <source>
        <strain evidence="2">11154-15</strain>
    </source>
</reference>
<proteinExistence type="inferred from homology"/>
<sequence length="108" mass="12714">MSLMLLQTTTTSENSEILIKEALESGLVSCVQKVPIESFYYWENTLREDREILLTFKVDQGDFEKLNKLIEAKHIYEIPEIIGVHLDFVSSKYQKWHNETTKLHKRVL</sequence>
<protein>
    <submittedName>
        <fullName evidence="2">Divalent-cation tolerance protein CutA</fullName>
    </submittedName>
</protein>
<organism evidence="2 3">
    <name type="scientific">Helicobacter colisuis</name>
    <dbReference type="NCBI Taxonomy" id="2949739"/>
    <lineage>
        <taxon>Bacteria</taxon>
        <taxon>Pseudomonadati</taxon>
        <taxon>Campylobacterota</taxon>
        <taxon>Epsilonproteobacteria</taxon>
        <taxon>Campylobacterales</taxon>
        <taxon>Helicobacteraceae</taxon>
        <taxon>Helicobacter</taxon>
    </lineage>
</organism>
<evidence type="ECO:0000313" key="3">
    <source>
        <dbReference type="Proteomes" id="UP001057522"/>
    </source>
</evidence>
<comment type="caution">
    <text evidence="2">The sequence shown here is derived from an EMBL/GenBank/DDBJ whole genome shotgun (WGS) entry which is preliminary data.</text>
</comment>
<dbReference type="RefSeq" id="WP_250603874.1">
    <property type="nucleotide sequence ID" value="NZ_JAMOKX010000002.1"/>
</dbReference>
<dbReference type="PANTHER" id="PTHR23419">
    <property type="entry name" value="DIVALENT CATION TOLERANCE CUTA-RELATED"/>
    <property type="match status" value="1"/>
</dbReference>
<dbReference type="Gene3D" id="3.30.70.120">
    <property type="match status" value="1"/>
</dbReference>
<evidence type="ECO:0000313" key="2">
    <source>
        <dbReference type="EMBL" id="MCL9819248.1"/>
    </source>
</evidence>
<dbReference type="Proteomes" id="UP001057522">
    <property type="component" value="Unassembled WGS sequence"/>
</dbReference>
<dbReference type="EMBL" id="JAMOKX010000002">
    <property type="protein sequence ID" value="MCL9819248.1"/>
    <property type="molecule type" value="Genomic_DNA"/>
</dbReference>
<dbReference type="InterPro" id="IPR011322">
    <property type="entry name" value="N-reg_PII-like_a/b"/>
</dbReference>
<dbReference type="SUPFAM" id="SSF54913">
    <property type="entry name" value="GlnB-like"/>
    <property type="match status" value="1"/>
</dbReference>
<name>A0ABT0TTI7_9HELI</name>
<gene>
    <name evidence="2" type="ORF">NCR95_03540</name>
</gene>
<keyword evidence="3" id="KW-1185">Reference proteome</keyword>
<dbReference type="InterPro" id="IPR015867">
    <property type="entry name" value="N-reg_PII/ATP_PRibTrfase_C"/>
</dbReference>
<evidence type="ECO:0000256" key="1">
    <source>
        <dbReference type="ARBA" id="ARBA00010169"/>
    </source>
</evidence>
<dbReference type="Pfam" id="PF03091">
    <property type="entry name" value="CutA1"/>
    <property type="match status" value="1"/>
</dbReference>
<dbReference type="InterPro" id="IPR004323">
    <property type="entry name" value="Ion_tolerance_CutA"/>
</dbReference>